<sequence length="379" mass="40113">MSATQQPSQAPPRFGVEEEFLVVDAATRAPVPRAAEVVEKASATLGARVSGEITTWQLETRTDPCTTMAELAGQIGQARAVVAAAADAVGLRLLSVGSSPVAGAVPPPMTTGPRQTRGIETFRGLHDELAICALHVHVELPDRDLAVAVSNHLRPHLPVLLTLTANSPYWDDRDTGYASWRTMTWPRWPVAGPPPCFDSAAHYDQVVDTLQEAGALVDRGTVFWDVRPSANHPTLEVRVADAALTADAAVLYAVLVRALVMHLAAVAGRGGPAPDVPGELLRAAYWRAARDGLDGDGLDPVTGRLRPAPELARALVALVEPQLRANGEHEFVVAGLDRLLEEGTGARRQRAAARAGGPAAVVDHVAELTARPYELGNPA</sequence>
<dbReference type="EMBL" id="BONJ01000020">
    <property type="protein sequence ID" value="GIG15356.1"/>
    <property type="molecule type" value="Genomic_DNA"/>
</dbReference>
<accession>A0A8J3PHI0</accession>
<dbReference type="EC" id="6.3.2.2" evidence="5"/>
<reference evidence="6" key="1">
    <citation type="submission" date="2021-01" db="EMBL/GenBank/DDBJ databases">
        <title>Whole genome shotgun sequence of Catellatospora methionotrophica NBRC 14553.</title>
        <authorList>
            <person name="Komaki H."/>
            <person name="Tamura T."/>
        </authorList>
    </citation>
    <scope>NUCLEOTIDE SEQUENCE</scope>
    <source>
        <strain evidence="6">NBRC 14553</strain>
    </source>
</reference>
<dbReference type="GO" id="GO:0005524">
    <property type="term" value="F:ATP binding"/>
    <property type="evidence" value="ECO:0007669"/>
    <property type="project" value="UniProtKB-KW"/>
</dbReference>
<evidence type="ECO:0000256" key="2">
    <source>
        <dbReference type="ARBA" id="ARBA00022741"/>
    </source>
</evidence>
<dbReference type="Proteomes" id="UP000660339">
    <property type="component" value="Unassembled WGS sequence"/>
</dbReference>
<dbReference type="Gene3D" id="3.30.590.20">
    <property type="match status" value="1"/>
</dbReference>
<evidence type="ECO:0000313" key="6">
    <source>
        <dbReference type="EMBL" id="GIG15356.1"/>
    </source>
</evidence>
<dbReference type="GO" id="GO:0004357">
    <property type="term" value="F:glutamate-cysteine ligase activity"/>
    <property type="evidence" value="ECO:0007669"/>
    <property type="project" value="UniProtKB-EC"/>
</dbReference>
<dbReference type="InterPro" id="IPR006336">
    <property type="entry name" value="GCS2"/>
</dbReference>
<comment type="similarity">
    <text evidence="5">Belongs to the glutamate--cysteine ligase type 2 family. YbdK subfamily.</text>
</comment>
<evidence type="ECO:0000313" key="7">
    <source>
        <dbReference type="Proteomes" id="UP000660339"/>
    </source>
</evidence>
<dbReference type="InterPro" id="IPR011793">
    <property type="entry name" value="YbdK"/>
</dbReference>
<comment type="function">
    <text evidence="5">ATP-dependent carboxylate-amine ligase which exhibits weak glutamate--cysteine ligase activity.</text>
</comment>
<comment type="caution">
    <text evidence="6">The sequence shown here is derived from an EMBL/GenBank/DDBJ whole genome shotgun (WGS) entry which is preliminary data.</text>
</comment>
<keyword evidence="1 5" id="KW-0436">Ligase</keyword>
<dbReference type="InterPro" id="IPR050141">
    <property type="entry name" value="GCL_type2/YbdK_subfam"/>
</dbReference>
<name>A0A8J3PHI0_9ACTN</name>
<dbReference type="AlphaFoldDB" id="A0A8J3PHI0"/>
<dbReference type="RefSeq" id="WP_166379779.1">
    <property type="nucleotide sequence ID" value="NZ_BAAATT010000005.1"/>
</dbReference>
<dbReference type="NCBIfam" id="TIGR02050">
    <property type="entry name" value="gshA_cyan_rel"/>
    <property type="match status" value="1"/>
</dbReference>
<evidence type="ECO:0000256" key="5">
    <source>
        <dbReference type="HAMAP-Rule" id="MF_01609"/>
    </source>
</evidence>
<dbReference type="NCBIfam" id="NF010041">
    <property type="entry name" value="PRK13517.1-1"/>
    <property type="match status" value="1"/>
</dbReference>
<keyword evidence="7" id="KW-1185">Reference proteome</keyword>
<dbReference type="HAMAP" id="MF_01609">
    <property type="entry name" value="Glu_cys_ligase_2"/>
    <property type="match status" value="1"/>
</dbReference>
<evidence type="ECO:0000256" key="4">
    <source>
        <dbReference type="ARBA" id="ARBA00048819"/>
    </source>
</evidence>
<dbReference type="PANTHER" id="PTHR36510">
    <property type="entry name" value="GLUTAMATE--CYSTEINE LIGASE 2-RELATED"/>
    <property type="match status" value="1"/>
</dbReference>
<dbReference type="Pfam" id="PF04107">
    <property type="entry name" value="GCS2"/>
    <property type="match status" value="1"/>
</dbReference>
<evidence type="ECO:0000256" key="3">
    <source>
        <dbReference type="ARBA" id="ARBA00022840"/>
    </source>
</evidence>
<comment type="catalytic activity">
    <reaction evidence="4 5">
        <text>L-cysteine + L-glutamate + ATP = gamma-L-glutamyl-L-cysteine + ADP + phosphate + H(+)</text>
        <dbReference type="Rhea" id="RHEA:13285"/>
        <dbReference type="ChEBI" id="CHEBI:15378"/>
        <dbReference type="ChEBI" id="CHEBI:29985"/>
        <dbReference type="ChEBI" id="CHEBI:30616"/>
        <dbReference type="ChEBI" id="CHEBI:35235"/>
        <dbReference type="ChEBI" id="CHEBI:43474"/>
        <dbReference type="ChEBI" id="CHEBI:58173"/>
        <dbReference type="ChEBI" id="CHEBI:456216"/>
        <dbReference type="EC" id="6.3.2.2"/>
    </reaction>
</comment>
<evidence type="ECO:0000256" key="1">
    <source>
        <dbReference type="ARBA" id="ARBA00022598"/>
    </source>
</evidence>
<dbReference type="InterPro" id="IPR014746">
    <property type="entry name" value="Gln_synth/guanido_kin_cat_dom"/>
</dbReference>
<dbReference type="GO" id="GO:0042398">
    <property type="term" value="P:modified amino acid biosynthetic process"/>
    <property type="evidence" value="ECO:0007669"/>
    <property type="project" value="InterPro"/>
</dbReference>
<protein>
    <recommendedName>
        <fullName evidence="5">Putative glutamate--cysteine ligase 2</fullName>
        <ecNumber evidence="5">6.3.2.2</ecNumber>
    </recommendedName>
    <alternativeName>
        <fullName evidence="5">Gamma-glutamylcysteine synthetase 2</fullName>
        <shortName evidence="5">GCS 2</shortName>
        <shortName evidence="5">Gamma-GCS 2</shortName>
    </alternativeName>
</protein>
<organism evidence="6 7">
    <name type="scientific">Catellatospora methionotrophica</name>
    <dbReference type="NCBI Taxonomy" id="121620"/>
    <lineage>
        <taxon>Bacteria</taxon>
        <taxon>Bacillati</taxon>
        <taxon>Actinomycetota</taxon>
        <taxon>Actinomycetes</taxon>
        <taxon>Micromonosporales</taxon>
        <taxon>Micromonosporaceae</taxon>
        <taxon>Catellatospora</taxon>
    </lineage>
</organism>
<keyword evidence="2 5" id="KW-0547">Nucleotide-binding</keyword>
<proteinExistence type="inferred from homology"/>
<keyword evidence="3 5" id="KW-0067">ATP-binding</keyword>
<dbReference type="PANTHER" id="PTHR36510:SF1">
    <property type="entry name" value="GLUTAMATE--CYSTEINE LIGASE 2-RELATED"/>
    <property type="match status" value="1"/>
</dbReference>
<gene>
    <name evidence="6" type="ORF">Cme02nite_36880</name>
</gene>
<dbReference type="SUPFAM" id="SSF55931">
    <property type="entry name" value="Glutamine synthetase/guanido kinase"/>
    <property type="match status" value="1"/>
</dbReference>